<dbReference type="SMART" id="SM00926">
    <property type="entry name" value="Molybdop_Fe4S4"/>
    <property type="match status" value="1"/>
</dbReference>
<evidence type="ECO:0000256" key="5">
    <source>
        <dbReference type="ARBA" id="ARBA00022485"/>
    </source>
</evidence>
<evidence type="ECO:0000256" key="7">
    <source>
        <dbReference type="ARBA" id="ARBA00023002"/>
    </source>
</evidence>
<feature type="domain" description="4Fe-4S Mo/W bis-MGD-type" evidence="10">
    <location>
        <begin position="43"/>
        <end position="99"/>
    </location>
</feature>
<evidence type="ECO:0000256" key="8">
    <source>
        <dbReference type="ARBA" id="ARBA00023004"/>
    </source>
</evidence>
<dbReference type="OrthoDB" id="9816402at2"/>
<evidence type="ECO:0000256" key="2">
    <source>
        <dbReference type="ARBA" id="ARBA00004418"/>
    </source>
</evidence>
<keyword evidence="12" id="KW-1185">Reference proteome</keyword>
<dbReference type="GO" id="GO:0042597">
    <property type="term" value="C:periplasmic space"/>
    <property type="evidence" value="ECO:0007669"/>
    <property type="project" value="UniProtKB-SubCell"/>
</dbReference>
<dbReference type="GO" id="GO:0009061">
    <property type="term" value="P:anaerobic respiration"/>
    <property type="evidence" value="ECO:0007669"/>
    <property type="project" value="TreeGrafter"/>
</dbReference>
<reference evidence="11 12" key="1">
    <citation type="submission" date="2018-02" db="EMBL/GenBank/DDBJ databases">
        <title>Genome sequence of Desulfovibrio carbinolicus DSM 3852.</title>
        <authorList>
            <person name="Wilbanks E."/>
            <person name="Skennerton C.T."/>
            <person name="Orphan V.J."/>
        </authorList>
    </citation>
    <scope>NUCLEOTIDE SEQUENCE [LARGE SCALE GENOMIC DNA]</scope>
    <source>
        <strain evidence="11 12">DSM 3852</strain>
    </source>
</reference>
<proteinExistence type="inferred from homology"/>
<dbReference type="Proteomes" id="UP000293296">
    <property type="component" value="Chromosome"/>
</dbReference>
<protein>
    <recommendedName>
        <fullName evidence="10">4Fe-4S Mo/W bis-MGD-type domain-containing protein</fullName>
    </recommendedName>
</protein>
<evidence type="ECO:0000313" key="11">
    <source>
        <dbReference type="EMBL" id="QAZ68219.1"/>
    </source>
</evidence>
<comment type="cofactor">
    <cofactor evidence="1">
        <name>[4Fe-4S] cluster</name>
        <dbReference type="ChEBI" id="CHEBI:49883"/>
    </cofactor>
</comment>
<dbReference type="AlphaFoldDB" id="A0A4P6I2Y5"/>
<evidence type="ECO:0000259" key="10">
    <source>
        <dbReference type="PROSITE" id="PS51669"/>
    </source>
</evidence>
<dbReference type="SUPFAM" id="SSF53706">
    <property type="entry name" value="Formate dehydrogenase/DMSO reductase, domains 1-3"/>
    <property type="match status" value="1"/>
</dbReference>
<comment type="similarity">
    <text evidence="3">Belongs to the prokaryotic molybdopterin-containing oxidoreductase family.</text>
</comment>
<organism evidence="11 12">
    <name type="scientific">Solidesulfovibrio carbinolicus</name>
    <dbReference type="NCBI Taxonomy" id="296842"/>
    <lineage>
        <taxon>Bacteria</taxon>
        <taxon>Pseudomonadati</taxon>
        <taxon>Thermodesulfobacteriota</taxon>
        <taxon>Desulfovibrionia</taxon>
        <taxon>Desulfovibrionales</taxon>
        <taxon>Desulfovibrionaceae</taxon>
        <taxon>Solidesulfovibrio</taxon>
    </lineage>
</organism>
<dbReference type="NCBIfam" id="TIGR01409">
    <property type="entry name" value="TAT_signal_seq"/>
    <property type="match status" value="1"/>
</dbReference>
<dbReference type="GO" id="GO:0030151">
    <property type="term" value="F:molybdenum ion binding"/>
    <property type="evidence" value="ECO:0007669"/>
    <property type="project" value="TreeGrafter"/>
</dbReference>
<evidence type="ECO:0000256" key="9">
    <source>
        <dbReference type="ARBA" id="ARBA00023014"/>
    </source>
</evidence>
<keyword evidence="5" id="KW-0004">4Fe-4S</keyword>
<accession>A0A4P6I2Y5</accession>
<dbReference type="Gene3D" id="2.20.25.90">
    <property type="entry name" value="ADC-like domains"/>
    <property type="match status" value="1"/>
</dbReference>
<dbReference type="PROSITE" id="PS51669">
    <property type="entry name" value="4FE4S_MOW_BIS_MGD"/>
    <property type="match status" value="1"/>
</dbReference>
<dbReference type="InterPro" id="IPR019546">
    <property type="entry name" value="TAT_signal_bac_arc"/>
</dbReference>
<dbReference type="InterPro" id="IPR006311">
    <property type="entry name" value="TAT_signal"/>
</dbReference>
<keyword evidence="9" id="KW-0411">Iron-sulfur</keyword>
<dbReference type="GO" id="GO:0051539">
    <property type="term" value="F:4 iron, 4 sulfur cluster binding"/>
    <property type="evidence" value="ECO:0007669"/>
    <property type="project" value="UniProtKB-KW"/>
</dbReference>
<dbReference type="PANTHER" id="PTHR43598:SF1">
    <property type="entry name" value="FORMATE DEHYDROGENASE-O MAJOR SUBUNIT"/>
    <property type="match status" value="1"/>
</dbReference>
<evidence type="ECO:0000256" key="1">
    <source>
        <dbReference type="ARBA" id="ARBA00001966"/>
    </source>
</evidence>
<gene>
    <name evidence="11" type="ORF">C3Y92_13705</name>
</gene>
<dbReference type="KEGG" id="dcb:C3Y92_13705"/>
<sequence>MGISRRGFMKLTGAGLACLGLKDLGLDPRPAAAYATTLRIEGAKEYQSTCPFCSCGCSILMFVKDGKFLSSEGDPDYPVSEGALCPKGAAFHSMHVSHHRILKPKYRAPGSDKWEEKDWDFVLDRIAKRVKETRDRDFMEKNDKGQTVNRVESIFHLGTSQMDNEECAVTHQMLRSLGVVHLDHQARV</sequence>
<keyword evidence="6" id="KW-0479">Metal-binding</keyword>
<evidence type="ECO:0000256" key="6">
    <source>
        <dbReference type="ARBA" id="ARBA00022723"/>
    </source>
</evidence>
<comment type="subcellular location">
    <subcellularLocation>
        <location evidence="2">Periplasm</location>
    </subcellularLocation>
</comment>
<dbReference type="Gene3D" id="3.40.50.740">
    <property type="match status" value="1"/>
</dbReference>
<comment type="subunit">
    <text evidence="4">Heterodimer of a large and a small subunit.</text>
</comment>
<keyword evidence="7" id="KW-0560">Oxidoreductase</keyword>
<dbReference type="GO" id="GO:0009055">
    <property type="term" value="F:electron transfer activity"/>
    <property type="evidence" value="ECO:0007669"/>
    <property type="project" value="TreeGrafter"/>
</dbReference>
<evidence type="ECO:0000313" key="12">
    <source>
        <dbReference type="Proteomes" id="UP000293296"/>
    </source>
</evidence>
<keyword evidence="8" id="KW-0408">Iron</keyword>
<dbReference type="PANTHER" id="PTHR43598">
    <property type="entry name" value="TUNGSTEN-CONTAINING FORMYLMETHANOFURAN DEHYDROGENASE 2 SUBUNIT B"/>
    <property type="match status" value="1"/>
</dbReference>
<dbReference type="InterPro" id="IPR006963">
    <property type="entry name" value="Mopterin_OxRdtase_4Fe-4S_dom"/>
</dbReference>
<evidence type="ECO:0000256" key="4">
    <source>
        <dbReference type="ARBA" id="ARBA00011771"/>
    </source>
</evidence>
<dbReference type="EMBL" id="CP026538">
    <property type="protein sequence ID" value="QAZ68219.1"/>
    <property type="molecule type" value="Genomic_DNA"/>
</dbReference>
<dbReference type="Pfam" id="PF04879">
    <property type="entry name" value="Molybdop_Fe4S4"/>
    <property type="match status" value="1"/>
</dbReference>
<evidence type="ECO:0000256" key="3">
    <source>
        <dbReference type="ARBA" id="ARBA00010312"/>
    </source>
</evidence>
<name>A0A4P6I2Y5_9BACT</name>
<dbReference type="GO" id="GO:0016491">
    <property type="term" value="F:oxidoreductase activity"/>
    <property type="evidence" value="ECO:0007669"/>
    <property type="project" value="UniProtKB-KW"/>
</dbReference>
<dbReference type="PROSITE" id="PS51318">
    <property type="entry name" value="TAT"/>
    <property type="match status" value="1"/>
</dbReference>